<dbReference type="PANTHER" id="PTHR38886:SF1">
    <property type="entry name" value="NACHT-NTPASE AND P-LOOP NTPASES N-TERMINAL DOMAIN-CONTAINING PROTEIN"/>
    <property type="match status" value="1"/>
</dbReference>
<dbReference type="Proteomes" id="UP000613401">
    <property type="component" value="Unassembled WGS sequence"/>
</dbReference>
<accession>A0A8H4CVZ6</accession>
<comment type="caution">
    <text evidence="2">The sequence shown here is derived from an EMBL/GenBank/DDBJ whole genome shotgun (WGS) entry which is preliminary data.</text>
</comment>
<evidence type="ECO:0000259" key="1">
    <source>
        <dbReference type="Pfam" id="PF22893"/>
    </source>
</evidence>
<reference evidence="2" key="1">
    <citation type="journal article" date="2020" name="Phytopathology">
        <title>Genome sequence and comparative analysis of Colletotrichum gloeosporioides isolated from Liriodendron leaves.</title>
        <authorList>
            <person name="Fu F.F."/>
            <person name="Hao Z."/>
            <person name="Wang P."/>
            <person name="Lu Y."/>
            <person name="Xue L.J."/>
            <person name="Wei G."/>
            <person name="Tian Y."/>
            <person name="Baishi H."/>
            <person name="Xu H."/>
            <person name="Shi J."/>
            <person name="Cheng T."/>
            <person name="Wang G."/>
            <person name="Yi Y."/>
            <person name="Chen J."/>
        </authorList>
    </citation>
    <scope>NUCLEOTIDE SEQUENCE</scope>
    <source>
        <strain evidence="2">Lc1</strain>
    </source>
</reference>
<evidence type="ECO:0000313" key="2">
    <source>
        <dbReference type="EMBL" id="KAF3811020.1"/>
    </source>
</evidence>
<dbReference type="GeneID" id="69017484"/>
<gene>
    <name evidence="2" type="ORF">GCG54_00010356</name>
</gene>
<dbReference type="PANTHER" id="PTHR38886">
    <property type="entry name" value="SESA DOMAIN-CONTAINING PROTEIN"/>
    <property type="match status" value="1"/>
</dbReference>
<name>A0A8H4CVZ6_COLGL</name>
<protein>
    <recommendedName>
        <fullName evidence="1">Ubiquitin-like domain-containing protein</fullName>
    </recommendedName>
</protein>
<dbReference type="Pfam" id="PF22893">
    <property type="entry name" value="ULD_2"/>
    <property type="match status" value="1"/>
</dbReference>
<organism evidence="2 3">
    <name type="scientific">Colletotrichum gloeosporioides</name>
    <name type="common">Anthracnose fungus</name>
    <name type="synonym">Glomerella cingulata</name>
    <dbReference type="NCBI Taxonomy" id="474922"/>
    <lineage>
        <taxon>Eukaryota</taxon>
        <taxon>Fungi</taxon>
        <taxon>Dikarya</taxon>
        <taxon>Ascomycota</taxon>
        <taxon>Pezizomycotina</taxon>
        <taxon>Sordariomycetes</taxon>
        <taxon>Hypocreomycetidae</taxon>
        <taxon>Glomerellales</taxon>
        <taxon>Glomerellaceae</taxon>
        <taxon>Colletotrichum</taxon>
        <taxon>Colletotrichum gloeosporioides species complex</taxon>
    </lineage>
</organism>
<sequence length="351" mass="39798">MEFTLAFGAVGDFIAVISLIKDIITALDDSSGSVKDYRDVMRSFEILQRTVQHVSQIYDDMETAKDLGDLRILAMSSVSQIQQSLEGFRDRNRKFERSLGGGGAKNVFRDVVRKIRWNFEEKDVMKIRDEMKGYTASLSMLLDITTIRLMQRNHEVRAIQAADNEDRTAVTIRKSSQVLKQYVGAIGQRILSKLSFIAGLGVELRKSTSGLMTMMVSLSGELSGIKAILMRLERPLNDEHFILEDITGRAFPIHLKTITSWDAFEFILADRFRGKKGAHRVKGKRYSLQERASHRQIDRSTEWEGAFLPYQRIDMSLICREAGTGPQKKSSSSCPWCETVAPVISDTETQW</sequence>
<reference evidence="2" key="2">
    <citation type="submission" date="2020-03" db="EMBL/GenBank/DDBJ databases">
        <authorList>
            <person name="Fu F.-F."/>
            <person name="Chen J."/>
        </authorList>
    </citation>
    <scope>NUCLEOTIDE SEQUENCE</scope>
    <source>
        <strain evidence="2">Lc1</strain>
    </source>
</reference>
<dbReference type="EMBL" id="WVTB01000008">
    <property type="protein sequence ID" value="KAF3811020.1"/>
    <property type="molecule type" value="Genomic_DNA"/>
</dbReference>
<evidence type="ECO:0000313" key="3">
    <source>
        <dbReference type="Proteomes" id="UP000613401"/>
    </source>
</evidence>
<keyword evidence="3" id="KW-1185">Reference proteome</keyword>
<dbReference type="AlphaFoldDB" id="A0A8H4CVZ6"/>
<feature type="domain" description="Ubiquitin-like" evidence="1">
    <location>
        <begin position="239"/>
        <end position="320"/>
    </location>
</feature>
<proteinExistence type="predicted"/>
<dbReference type="InterPro" id="IPR054464">
    <property type="entry name" value="ULD_fung"/>
</dbReference>
<dbReference type="RefSeq" id="XP_045270179.1">
    <property type="nucleotide sequence ID" value="XM_045410281.1"/>
</dbReference>